<feature type="compositionally biased region" description="Low complexity" evidence="1">
    <location>
        <begin position="75"/>
        <end position="85"/>
    </location>
</feature>
<dbReference type="Proteomes" id="UP000006591">
    <property type="component" value="Chromosome 3"/>
</dbReference>
<dbReference type="AlphaFoldDB" id="A0A0E0GIE8"/>
<accession>A0A0E0GIE8</accession>
<protein>
    <submittedName>
        <fullName evidence="2">Uncharacterized protein</fullName>
    </submittedName>
</protein>
<reference evidence="2" key="2">
    <citation type="submission" date="2018-04" db="EMBL/GenBank/DDBJ databases">
        <title>OnivRS2 (Oryza nivara Reference Sequence Version 2).</title>
        <authorList>
            <person name="Zhang J."/>
            <person name="Kudrna D."/>
            <person name="Lee S."/>
            <person name="Talag J."/>
            <person name="Rajasekar S."/>
            <person name="Welchert J."/>
            <person name="Hsing Y.-I."/>
            <person name="Wing R.A."/>
        </authorList>
    </citation>
    <scope>NUCLEOTIDE SEQUENCE [LARGE SCALE GENOMIC DNA]</scope>
    <source>
        <strain evidence="2">SL10</strain>
    </source>
</reference>
<evidence type="ECO:0000313" key="2">
    <source>
        <dbReference type="EnsemblPlants" id="ONIVA03G07760.1"/>
    </source>
</evidence>
<name>A0A0E0GIE8_ORYNI</name>
<dbReference type="OMA" id="CQCKANE"/>
<feature type="region of interest" description="Disordered" evidence="1">
    <location>
        <begin position="62"/>
        <end position="97"/>
    </location>
</feature>
<organism evidence="2">
    <name type="scientific">Oryza nivara</name>
    <name type="common">Indian wild rice</name>
    <name type="synonym">Oryza sativa f. spontanea</name>
    <dbReference type="NCBI Taxonomy" id="4536"/>
    <lineage>
        <taxon>Eukaryota</taxon>
        <taxon>Viridiplantae</taxon>
        <taxon>Streptophyta</taxon>
        <taxon>Embryophyta</taxon>
        <taxon>Tracheophyta</taxon>
        <taxon>Spermatophyta</taxon>
        <taxon>Magnoliopsida</taxon>
        <taxon>Liliopsida</taxon>
        <taxon>Poales</taxon>
        <taxon>Poaceae</taxon>
        <taxon>BOP clade</taxon>
        <taxon>Oryzoideae</taxon>
        <taxon>Oryzeae</taxon>
        <taxon>Oryzinae</taxon>
        <taxon>Oryza</taxon>
    </lineage>
</organism>
<sequence>MIWKERNNLVFNLQRQPWAEIARAMAAEAELWRLAKAAIPALVLQQTLPLLRLRQCQCKANEAEKEPQYKDGQYSRVSSSISRSVTRNEKGEKSKKQWRKLAKKWREGWVHRLFCRPATALLPLRE</sequence>
<reference evidence="2" key="1">
    <citation type="submission" date="2015-04" db="UniProtKB">
        <authorList>
            <consortium name="EnsemblPlants"/>
        </authorList>
    </citation>
    <scope>IDENTIFICATION</scope>
    <source>
        <strain evidence="2">SL10</strain>
    </source>
</reference>
<proteinExistence type="predicted"/>
<dbReference type="HOGENOM" id="CLU_1996361_0_0_1"/>
<evidence type="ECO:0000256" key="1">
    <source>
        <dbReference type="SAM" id="MobiDB-lite"/>
    </source>
</evidence>
<feature type="compositionally biased region" description="Basic and acidic residues" evidence="1">
    <location>
        <begin position="86"/>
        <end position="95"/>
    </location>
</feature>
<evidence type="ECO:0000313" key="3">
    <source>
        <dbReference type="Proteomes" id="UP000006591"/>
    </source>
</evidence>
<dbReference type="EnsemblPlants" id="ONIVA03G07760.1">
    <property type="protein sequence ID" value="ONIVA03G07760.1"/>
    <property type="gene ID" value="ONIVA03G07760"/>
</dbReference>
<dbReference type="Gramene" id="ONIVA03G07760.1">
    <property type="protein sequence ID" value="ONIVA03G07760.1"/>
    <property type="gene ID" value="ONIVA03G07760"/>
</dbReference>
<keyword evidence="3" id="KW-1185">Reference proteome</keyword>